<accession>A0A8J2R7U2</accession>
<organism evidence="14 15">
    <name type="scientific">Daphnia galeata</name>
    <dbReference type="NCBI Taxonomy" id="27404"/>
    <lineage>
        <taxon>Eukaryota</taxon>
        <taxon>Metazoa</taxon>
        <taxon>Ecdysozoa</taxon>
        <taxon>Arthropoda</taxon>
        <taxon>Crustacea</taxon>
        <taxon>Branchiopoda</taxon>
        <taxon>Diplostraca</taxon>
        <taxon>Cladocera</taxon>
        <taxon>Anomopoda</taxon>
        <taxon>Daphniidae</taxon>
        <taxon>Daphnia</taxon>
    </lineage>
</organism>
<dbReference type="EMBL" id="CAKKLH010000004">
    <property type="protein sequence ID" value="CAH0098623.1"/>
    <property type="molecule type" value="Genomic_DNA"/>
</dbReference>
<keyword evidence="4 10" id="KW-0812">Transmembrane</keyword>
<dbReference type="Proteomes" id="UP000789390">
    <property type="component" value="Unassembled WGS sequence"/>
</dbReference>
<evidence type="ECO:0000256" key="4">
    <source>
        <dbReference type="ARBA" id="ARBA00022692"/>
    </source>
</evidence>
<evidence type="ECO:0000256" key="12">
    <source>
        <dbReference type="SAM" id="SignalP"/>
    </source>
</evidence>
<evidence type="ECO:0000256" key="5">
    <source>
        <dbReference type="ARBA" id="ARBA00022989"/>
    </source>
</evidence>
<dbReference type="PROSITE" id="PS00237">
    <property type="entry name" value="G_PROTEIN_RECEP_F1_1"/>
    <property type="match status" value="1"/>
</dbReference>
<sequence length="443" mass="50166">MKSAASIAVLLMVATLVLDVSAAQTSTDMSRDDETLWSWSSLSSSIGVDDGQELSDSIESPSSSENEFLLQLSSDTNWTSYLNETDDEDLEDDTDVDLNDLSDDDQDAVIFDVDDVNGTNWWTSPFYPRSGYTPLGLVVASIFVTFIMIIIVGGNILVIIAIATERSLKGIQNWFIGSLAVADCLLGLIIMPFSLANEMMGYWVFGQWWCDVHSAVDVLLCTSSIMNLCLISLDRYWSITHAIEYLRKRTPERCVIMITTVWILSGLVSIPPLLGWKKETPQEEFPKCESLMYSMEVQIKSITAELLKTSFRFIFTFSFRFDNKRPALLLHSECQINDGSIVVQQHSIDLVLLQQQKSIKICSLEDKVTPASNRWLKDVQLLRAWNESIGFRRRCLYKDDPRPWQQFIIRSATHRVIPSHKYAAVRLERQGCVIRAQLLSEAL</sequence>
<feature type="signal peptide" evidence="12">
    <location>
        <begin position="1"/>
        <end position="22"/>
    </location>
</feature>
<dbReference type="PANTHER" id="PTHR24248:SF189">
    <property type="entry name" value="ALPHA2-ADRENERGIC-LIKE OCTOPAMINE RECEPTOR, ISOFORM B"/>
    <property type="match status" value="1"/>
</dbReference>
<name>A0A8J2R7U2_9CRUS</name>
<dbReference type="GO" id="GO:0004930">
    <property type="term" value="F:G protein-coupled receptor activity"/>
    <property type="evidence" value="ECO:0007669"/>
    <property type="project" value="UniProtKB-KW"/>
</dbReference>
<dbReference type="PANTHER" id="PTHR24248">
    <property type="entry name" value="ADRENERGIC RECEPTOR-RELATED G-PROTEIN COUPLED RECEPTOR"/>
    <property type="match status" value="1"/>
</dbReference>
<feature type="transmembrane region" description="Helical" evidence="11">
    <location>
        <begin position="254"/>
        <end position="276"/>
    </location>
</feature>
<dbReference type="InterPro" id="IPR017452">
    <property type="entry name" value="GPCR_Rhodpsn_7TM"/>
</dbReference>
<keyword evidence="6 10" id="KW-0297">G-protein coupled receptor</keyword>
<keyword evidence="12" id="KW-0732">Signal</keyword>
<dbReference type="Pfam" id="PF00001">
    <property type="entry name" value="7tm_1"/>
    <property type="match status" value="1"/>
</dbReference>
<gene>
    <name evidence="14" type="ORF">DGAL_LOCUS708</name>
</gene>
<evidence type="ECO:0000256" key="9">
    <source>
        <dbReference type="ARBA" id="ARBA00023224"/>
    </source>
</evidence>
<evidence type="ECO:0000256" key="8">
    <source>
        <dbReference type="ARBA" id="ARBA00023170"/>
    </source>
</evidence>
<protein>
    <recommendedName>
        <fullName evidence="13">G-protein coupled receptors family 1 profile domain-containing protein</fullName>
    </recommendedName>
</protein>
<feature type="domain" description="G-protein coupled receptors family 1 profile" evidence="13">
    <location>
        <begin position="154"/>
        <end position="288"/>
    </location>
</feature>
<comment type="subcellular location">
    <subcellularLocation>
        <location evidence="1">Cell membrane</location>
        <topology evidence="1">Multi-pass membrane protein</topology>
    </subcellularLocation>
</comment>
<evidence type="ECO:0000256" key="10">
    <source>
        <dbReference type="RuleBase" id="RU000688"/>
    </source>
</evidence>
<reference evidence="14" key="1">
    <citation type="submission" date="2021-11" db="EMBL/GenBank/DDBJ databases">
        <authorList>
            <person name="Schell T."/>
        </authorList>
    </citation>
    <scope>NUCLEOTIDE SEQUENCE</scope>
    <source>
        <strain evidence="14">M5</strain>
    </source>
</reference>
<dbReference type="PROSITE" id="PS50262">
    <property type="entry name" value="G_PROTEIN_RECEP_F1_2"/>
    <property type="match status" value="1"/>
</dbReference>
<evidence type="ECO:0000256" key="7">
    <source>
        <dbReference type="ARBA" id="ARBA00023136"/>
    </source>
</evidence>
<dbReference type="PRINTS" id="PR00237">
    <property type="entry name" value="GPCRRHODOPSN"/>
</dbReference>
<dbReference type="OrthoDB" id="5975661at2759"/>
<evidence type="ECO:0000259" key="13">
    <source>
        <dbReference type="PROSITE" id="PS50262"/>
    </source>
</evidence>
<feature type="chain" id="PRO_5035144346" description="G-protein coupled receptors family 1 profile domain-containing protein" evidence="12">
    <location>
        <begin position="23"/>
        <end position="443"/>
    </location>
</feature>
<evidence type="ECO:0000256" key="1">
    <source>
        <dbReference type="ARBA" id="ARBA00004651"/>
    </source>
</evidence>
<evidence type="ECO:0000313" key="14">
    <source>
        <dbReference type="EMBL" id="CAH0098623.1"/>
    </source>
</evidence>
<feature type="transmembrane region" description="Helical" evidence="11">
    <location>
        <begin position="135"/>
        <end position="162"/>
    </location>
</feature>
<evidence type="ECO:0000256" key="6">
    <source>
        <dbReference type="ARBA" id="ARBA00023040"/>
    </source>
</evidence>
<proteinExistence type="inferred from homology"/>
<dbReference type="AlphaFoldDB" id="A0A8J2R7U2"/>
<keyword evidence="9 10" id="KW-0807">Transducer</keyword>
<evidence type="ECO:0000256" key="3">
    <source>
        <dbReference type="ARBA" id="ARBA00022475"/>
    </source>
</evidence>
<evidence type="ECO:0000256" key="11">
    <source>
        <dbReference type="SAM" id="Phobius"/>
    </source>
</evidence>
<dbReference type="InterPro" id="IPR000276">
    <property type="entry name" value="GPCR_Rhodpsn"/>
</dbReference>
<keyword evidence="3" id="KW-1003">Cell membrane</keyword>
<feature type="transmembrane region" description="Helical" evidence="11">
    <location>
        <begin position="174"/>
        <end position="195"/>
    </location>
</feature>
<evidence type="ECO:0000313" key="15">
    <source>
        <dbReference type="Proteomes" id="UP000789390"/>
    </source>
</evidence>
<keyword evidence="5 11" id="KW-1133">Transmembrane helix</keyword>
<keyword evidence="7 11" id="KW-0472">Membrane</keyword>
<dbReference type="Gene3D" id="1.20.1070.10">
    <property type="entry name" value="Rhodopsin 7-helix transmembrane proteins"/>
    <property type="match status" value="1"/>
</dbReference>
<comment type="similarity">
    <text evidence="2 10">Belongs to the G-protein coupled receptor 1 family.</text>
</comment>
<keyword evidence="8 10" id="KW-0675">Receptor</keyword>
<keyword evidence="15" id="KW-1185">Reference proteome</keyword>
<feature type="transmembrane region" description="Helical" evidence="11">
    <location>
        <begin position="215"/>
        <end position="233"/>
    </location>
</feature>
<dbReference type="SUPFAM" id="SSF81321">
    <property type="entry name" value="Family A G protein-coupled receptor-like"/>
    <property type="match status" value="1"/>
</dbReference>
<dbReference type="GO" id="GO:0005886">
    <property type="term" value="C:plasma membrane"/>
    <property type="evidence" value="ECO:0007669"/>
    <property type="project" value="UniProtKB-SubCell"/>
</dbReference>
<evidence type="ECO:0000256" key="2">
    <source>
        <dbReference type="ARBA" id="ARBA00010663"/>
    </source>
</evidence>
<comment type="caution">
    <text evidence="14">The sequence shown here is derived from an EMBL/GenBank/DDBJ whole genome shotgun (WGS) entry which is preliminary data.</text>
</comment>